<comment type="caution">
    <text evidence="1">The sequence shown here is derived from an EMBL/GenBank/DDBJ whole genome shotgun (WGS) entry which is preliminary data.</text>
</comment>
<reference evidence="1 2" key="1">
    <citation type="submission" date="2018-08" db="EMBL/GenBank/DDBJ databases">
        <title>A genome reference for cultivated species of the human gut microbiota.</title>
        <authorList>
            <person name="Zou Y."/>
            <person name="Xue W."/>
            <person name="Luo G."/>
        </authorList>
    </citation>
    <scope>NUCLEOTIDE SEQUENCE [LARGE SCALE GENOMIC DNA]</scope>
    <source>
        <strain evidence="1 2">AM31-16AC</strain>
    </source>
</reference>
<dbReference type="Proteomes" id="UP000284689">
    <property type="component" value="Unassembled WGS sequence"/>
</dbReference>
<evidence type="ECO:0000313" key="2">
    <source>
        <dbReference type="Proteomes" id="UP000284689"/>
    </source>
</evidence>
<dbReference type="EMBL" id="QSJD01000046">
    <property type="protein sequence ID" value="RHD43141.1"/>
    <property type="molecule type" value="Genomic_DNA"/>
</dbReference>
<evidence type="ECO:0000313" key="1">
    <source>
        <dbReference type="EMBL" id="RHD43141.1"/>
    </source>
</evidence>
<protein>
    <submittedName>
        <fullName evidence="1">Uncharacterized protein</fullName>
    </submittedName>
</protein>
<proteinExistence type="predicted"/>
<name>A0A413MIH2_9BACE</name>
<dbReference type="AlphaFoldDB" id="A0A413MIH2"/>
<organism evidence="1 2">
    <name type="scientific">Bacteroides caccae</name>
    <dbReference type="NCBI Taxonomy" id="47678"/>
    <lineage>
        <taxon>Bacteria</taxon>
        <taxon>Pseudomonadati</taxon>
        <taxon>Bacteroidota</taxon>
        <taxon>Bacteroidia</taxon>
        <taxon>Bacteroidales</taxon>
        <taxon>Bacteroidaceae</taxon>
        <taxon>Bacteroides</taxon>
    </lineage>
</organism>
<accession>A0A413MIH2</accession>
<gene>
    <name evidence="1" type="ORF">DW794_19575</name>
</gene>
<dbReference type="RefSeq" id="WP_122141331.1">
    <property type="nucleotide sequence ID" value="NZ_JADNGD010000022.1"/>
</dbReference>
<sequence>MAKKKHHKNNQGVAYMEVEKSFGMWENYMQYGFQYDTVNDCPLIPGETRMVEQLSFKKLSADTRKLLRTAMVDLVLNYWQKEKLIPEGNTIKEFRNTAIKEVYYISGQYAKDSDELKHMLNECIIPTINKELRKEKSTVQIEK</sequence>